<dbReference type="PANTHER" id="PTHR12015">
    <property type="entry name" value="SMALL INDUCIBLE CYTOKINE A"/>
    <property type="match status" value="1"/>
</dbReference>
<dbReference type="Proteomes" id="UP000694890">
    <property type="component" value="Linkage group LG4"/>
</dbReference>
<feature type="compositionally biased region" description="Polar residues" evidence="2">
    <location>
        <begin position="102"/>
        <end position="116"/>
    </location>
</feature>
<accession>A0AAJ7LWQ3</accession>
<evidence type="ECO:0000256" key="2">
    <source>
        <dbReference type="SAM" id="MobiDB-lite"/>
    </source>
</evidence>
<gene>
    <name evidence="6" type="primary">LOC108883630</name>
</gene>
<reference evidence="6" key="1">
    <citation type="submission" date="2025-08" db="UniProtKB">
        <authorList>
            <consortium name="RefSeq"/>
        </authorList>
    </citation>
    <scope>IDENTIFICATION</scope>
    <source>
        <tissue evidence="6">Brain</tissue>
    </source>
</reference>
<organism evidence="5 6">
    <name type="scientific">Lates calcarifer</name>
    <name type="common">Barramundi</name>
    <name type="synonym">Holocentrus calcarifer</name>
    <dbReference type="NCBI Taxonomy" id="8187"/>
    <lineage>
        <taxon>Eukaryota</taxon>
        <taxon>Metazoa</taxon>
        <taxon>Chordata</taxon>
        <taxon>Craniata</taxon>
        <taxon>Vertebrata</taxon>
        <taxon>Euteleostomi</taxon>
        <taxon>Actinopterygii</taxon>
        <taxon>Neopterygii</taxon>
        <taxon>Teleostei</taxon>
        <taxon>Neoteleostei</taxon>
        <taxon>Acanthomorphata</taxon>
        <taxon>Carangaria</taxon>
        <taxon>Carangaria incertae sedis</taxon>
        <taxon>Centropomidae</taxon>
        <taxon>Lates</taxon>
    </lineage>
</organism>
<feature type="region of interest" description="Disordered" evidence="2">
    <location>
        <begin position="96"/>
        <end position="137"/>
    </location>
</feature>
<dbReference type="CDD" id="cd00272">
    <property type="entry name" value="Chemokine_CC"/>
    <property type="match status" value="1"/>
</dbReference>
<evidence type="ECO:0000313" key="5">
    <source>
        <dbReference type="Proteomes" id="UP000694890"/>
    </source>
</evidence>
<dbReference type="RefSeq" id="XP_018532508.1">
    <property type="nucleotide sequence ID" value="XM_018676992.2"/>
</dbReference>
<dbReference type="PANTHER" id="PTHR12015:SF177">
    <property type="entry name" value="CHEMOKINE INTERLEUKIN-8-LIKE DOMAIN-CONTAINING PROTEIN"/>
    <property type="match status" value="1"/>
</dbReference>
<proteinExistence type="predicted"/>
<dbReference type="InterPro" id="IPR001811">
    <property type="entry name" value="Chemokine_IL8-like_dom"/>
</dbReference>
<feature type="chain" id="PRO_5042605788" evidence="3">
    <location>
        <begin position="23"/>
        <end position="137"/>
    </location>
</feature>
<evidence type="ECO:0000256" key="3">
    <source>
        <dbReference type="SAM" id="SignalP"/>
    </source>
</evidence>
<protein>
    <submittedName>
        <fullName evidence="6">Eotaxin</fullName>
    </submittedName>
</protein>
<keyword evidence="3" id="KW-0732">Signal</keyword>
<dbReference type="GO" id="GO:0005615">
    <property type="term" value="C:extracellular space"/>
    <property type="evidence" value="ECO:0007669"/>
    <property type="project" value="UniProtKB-KW"/>
</dbReference>
<dbReference type="GeneID" id="108883630"/>
<feature type="compositionally biased region" description="Gly residues" evidence="2">
    <location>
        <begin position="128"/>
        <end position="137"/>
    </location>
</feature>
<sequence length="137" mass="14788">MRSSLGLACLLCFITWMSVVHATHGPMSSCLCVRLSNTKVTVKKIVNYTIQSDGICPMKAVVFQTQSGKRLCSDPNNNWAKRAMKKVDEETKVQLKVEQNDEGSASGITMATSTTPKMHHGSTAGQERGSGGENPGQ</sequence>
<keyword evidence="1" id="KW-0202">Cytokine</keyword>
<feature type="domain" description="Chemokine interleukin-8-like" evidence="4">
    <location>
        <begin position="27"/>
        <end position="87"/>
    </location>
</feature>
<dbReference type="GO" id="GO:0008009">
    <property type="term" value="F:chemokine activity"/>
    <property type="evidence" value="ECO:0007669"/>
    <property type="project" value="InterPro"/>
</dbReference>
<dbReference type="InterPro" id="IPR036048">
    <property type="entry name" value="Interleukin_8-like_sf"/>
</dbReference>
<dbReference type="GO" id="GO:0006955">
    <property type="term" value="P:immune response"/>
    <property type="evidence" value="ECO:0007669"/>
    <property type="project" value="InterPro"/>
</dbReference>
<dbReference type="Gene3D" id="2.40.50.40">
    <property type="match status" value="1"/>
</dbReference>
<dbReference type="SMART" id="SM00199">
    <property type="entry name" value="SCY"/>
    <property type="match status" value="1"/>
</dbReference>
<dbReference type="KEGG" id="lcf:108883630"/>
<evidence type="ECO:0000256" key="1">
    <source>
        <dbReference type="ARBA" id="ARBA00022514"/>
    </source>
</evidence>
<name>A0AAJ7LWQ3_LATCA</name>
<dbReference type="InterPro" id="IPR039809">
    <property type="entry name" value="Chemokine_b/g/d"/>
</dbReference>
<dbReference type="Pfam" id="PF00048">
    <property type="entry name" value="IL8"/>
    <property type="match status" value="1"/>
</dbReference>
<dbReference type="AlphaFoldDB" id="A0AAJ7LWQ3"/>
<feature type="signal peptide" evidence="3">
    <location>
        <begin position="1"/>
        <end position="22"/>
    </location>
</feature>
<evidence type="ECO:0000313" key="6">
    <source>
        <dbReference type="RefSeq" id="XP_018532508.1"/>
    </source>
</evidence>
<dbReference type="SUPFAM" id="SSF54117">
    <property type="entry name" value="Interleukin 8-like chemokines"/>
    <property type="match status" value="1"/>
</dbReference>
<evidence type="ECO:0000259" key="4">
    <source>
        <dbReference type="SMART" id="SM00199"/>
    </source>
</evidence>